<evidence type="ECO:0000256" key="2">
    <source>
        <dbReference type="ARBA" id="ARBA00023012"/>
    </source>
</evidence>
<evidence type="ECO:0000256" key="5">
    <source>
        <dbReference type="ARBA" id="ARBA00023163"/>
    </source>
</evidence>
<dbReference type="GO" id="GO:0003677">
    <property type="term" value="F:DNA binding"/>
    <property type="evidence" value="ECO:0007669"/>
    <property type="project" value="UniProtKB-UniRule"/>
</dbReference>
<dbReference type="PANTHER" id="PTHR35807">
    <property type="entry name" value="TRANSCRIPTIONAL REGULATOR REDD-RELATED"/>
    <property type="match status" value="1"/>
</dbReference>
<dbReference type="InterPro" id="IPR036388">
    <property type="entry name" value="WH-like_DNA-bd_sf"/>
</dbReference>
<dbReference type="InterPro" id="IPR016032">
    <property type="entry name" value="Sig_transdc_resp-reg_C-effctor"/>
</dbReference>
<evidence type="ECO:0000256" key="6">
    <source>
        <dbReference type="PROSITE-ProRule" id="PRU01091"/>
    </source>
</evidence>
<dbReference type="Gene3D" id="1.25.40.10">
    <property type="entry name" value="Tetratricopeptide repeat domain"/>
    <property type="match status" value="1"/>
</dbReference>
<dbReference type="SMART" id="SM00862">
    <property type="entry name" value="Trans_reg_C"/>
    <property type="match status" value="1"/>
</dbReference>
<feature type="domain" description="OmpR/PhoB-type" evidence="8">
    <location>
        <begin position="1"/>
        <end position="79"/>
    </location>
</feature>
<comment type="similarity">
    <text evidence="1">Belongs to the AfsR/DnrI/RedD regulatory family.</text>
</comment>
<evidence type="ECO:0000313" key="10">
    <source>
        <dbReference type="Proteomes" id="UP000222531"/>
    </source>
</evidence>
<dbReference type="InterPro" id="IPR011990">
    <property type="entry name" value="TPR-like_helical_dom_sf"/>
</dbReference>
<dbReference type="PANTHER" id="PTHR35807:SF1">
    <property type="entry name" value="TRANSCRIPTIONAL REGULATOR REDD"/>
    <property type="match status" value="1"/>
</dbReference>
<proteinExistence type="inferred from homology"/>
<keyword evidence="2" id="KW-0902">Two-component regulatory system</keyword>
<evidence type="ECO:0000259" key="8">
    <source>
        <dbReference type="PROSITE" id="PS51755"/>
    </source>
</evidence>
<protein>
    <recommendedName>
        <fullName evidence="8">OmpR/PhoB-type domain-containing protein</fullName>
    </recommendedName>
</protein>
<keyword evidence="10" id="KW-1185">Reference proteome</keyword>
<dbReference type="EMBL" id="NHZO01000154">
    <property type="protein sequence ID" value="PHQ49670.1"/>
    <property type="molecule type" value="Genomic_DNA"/>
</dbReference>
<dbReference type="PROSITE" id="PS51755">
    <property type="entry name" value="OMPR_PHOB"/>
    <property type="match status" value="1"/>
</dbReference>
<evidence type="ECO:0000256" key="3">
    <source>
        <dbReference type="ARBA" id="ARBA00023015"/>
    </source>
</evidence>
<name>A0A2G1XEL7_STRCJ</name>
<dbReference type="Pfam" id="PF00486">
    <property type="entry name" value="Trans_reg_C"/>
    <property type="match status" value="1"/>
</dbReference>
<dbReference type="CDD" id="cd15831">
    <property type="entry name" value="BTAD"/>
    <property type="match status" value="1"/>
</dbReference>
<gene>
    <name evidence="9" type="ORF">BLA24_27050</name>
</gene>
<dbReference type="SUPFAM" id="SSF48452">
    <property type="entry name" value="TPR-like"/>
    <property type="match status" value="1"/>
</dbReference>
<evidence type="ECO:0000313" key="9">
    <source>
        <dbReference type="EMBL" id="PHQ49670.1"/>
    </source>
</evidence>
<dbReference type="GO" id="GO:0006355">
    <property type="term" value="P:regulation of DNA-templated transcription"/>
    <property type="evidence" value="ECO:0007669"/>
    <property type="project" value="InterPro"/>
</dbReference>
<dbReference type="Proteomes" id="UP000222531">
    <property type="component" value="Unassembled WGS sequence"/>
</dbReference>
<sequence>MDDDGVLIPIGAPMLRATLAALALRAGHVVPVGELMDQLWGGRPPATAGATLRNYIKRLRKVIPKDRIRTESGGYRLDVEPADVDVLRFRELRACARALTGSDPQAAARTLDAALALWRGTPFTDLGDGPLRSLEQPRLEDLYLATVEERFAIGLDLGEHHVLVDEIMVMSQVYYLRERLLHQLIVALYRCGRTAEALAAYRSARKRLVAELGIEPGMHLRKLEQAILRSDPELAGERSGWAGVPSRAPLQRAG</sequence>
<keyword evidence="3" id="KW-0805">Transcription regulation</keyword>
<organism evidence="9 10">
    <name type="scientific">Streptomyces cinnamoneus</name>
    <name type="common">Streptoverticillium cinnamoneum</name>
    <dbReference type="NCBI Taxonomy" id="53446"/>
    <lineage>
        <taxon>Bacteria</taxon>
        <taxon>Bacillati</taxon>
        <taxon>Actinomycetota</taxon>
        <taxon>Actinomycetes</taxon>
        <taxon>Kitasatosporales</taxon>
        <taxon>Streptomycetaceae</taxon>
        <taxon>Streptomyces</taxon>
        <taxon>Streptomyces cinnamoneus group</taxon>
    </lineage>
</organism>
<keyword evidence="4 6" id="KW-0238">DNA-binding</keyword>
<dbReference type="Pfam" id="PF03704">
    <property type="entry name" value="BTAD"/>
    <property type="match status" value="1"/>
</dbReference>
<dbReference type="SMART" id="SM01043">
    <property type="entry name" value="BTAD"/>
    <property type="match status" value="1"/>
</dbReference>
<reference evidence="9 10" key="1">
    <citation type="journal article" date="2017" name="Biochemistry">
        <title>Identification of the Biosynthetic Pathway for the Antibiotic Bicyclomycin.</title>
        <authorList>
            <person name="Patteson J."/>
            <person name="Cai W."/>
            <person name="Johnson R.A."/>
            <person name="Santa Maria K."/>
            <person name="Li B."/>
        </authorList>
    </citation>
    <scope>NUCLEOTIDE SEQUENCE [LARGE SCALE GENOMIC DNA]</scope>
    <source>
        <strain evidence="9 10">ATCC 21532</strain>
    </source>
</reference>
<dbReference type="SUPFAM" id="SSF46894">
    <property type="entry name" value="C-terminal effector domain of the bipartite response regulators"/>
    <property type="match status" value="1"/>
</dbReference>
<accession>A0A2G1XEL7</accession>
<comment type="caution">
    <text evidence="9">The sequence shown here is derived from an EMBL/GenBank/DDBJ whole genome shotgun (WGS) entry which is preliminary data.</text>
</comment>
<feature type="DNA-binding region" description="OmpR/PhoB-type" evidence="6">
    <location>
        <begin position="1"/>
        <end position="79"/>
    </location>
</feature>
<evidence type="ECO:0000256" key="1">
    <source>
        <dbReference type="ARBA" id="ARBA00005820"/>
    </source>
</evidence>
<dbReference type="GO" id="GO:0000160">
    <property type="term" value="P:phosphorelay signal transduction system"/>
    <property type="evidence" value="ECO:0007669"/>
    <property type="project" value="UniProtKB-KW"/>
</dbReference>
<feature type="region of interest" description="Disordered" evidence="7">
    <location>
        <begin position="235"/>
        <end position="254"/>
    </location>
</feature>
<dbReference type="Gene3D" id="1.10.10.10">
    <property type="entry name" value="Winged helix-like DNA-binding domain superfamily/Winged helix DNA-binding domain"/>
    <property type="match status" value="1"/>
</dbReference>
<dbReference type="InterPro" id="IPR001867">
    <property type="entry name" value="OmpR/PhoB-type_DNA-bd"/>
</dbReference>
<dbReference type="AlphaFoldDB" id="A0A2G1XEL7"/>
<dbReference type="InterPro" id="IPR005158">
    <property type="entry name" value="BTAD"/>
</dbReference>
<keyword evidence="5" id="KW-0804">Transcription</keyword>
<evidence type="ECO:0000256" key="4">
    <source>
        <dbReference type="ARBA" id="ARBA00023125"/>
    </source>
</evidence>
<dbReference type="InterPro" id="IPR051677">
    <property type="entry name" value="AfsR-DnrI-RedD_regulator"/>
</dbReference>
<evidence type="ECO:0000256" key="7">
    <source>
        <dbReference type="SAM" id="MobiDB-lite"/>
    </source>
</evidence>